<name>A0A1W6BXK4_9BACT</name>
<sequence>MGNSASQMIASAFTFGTSALVFASLPFLFILLKGIFKANSGHNTHSSSILSVFAMAFSVHFISCLGFMLAIKTLDAFYAIYEPNYLQGKIFSIFWARSEDEVFSLAGASGEFEDKGLYLQLRLVQAVCDWIFLLIVWVVFIVACAYGLREAKKDAMQSNVMQIFVWLLVSNVIAAFIFYLWAKIASLAMFIPNGDIITQIIQSYKNLMNF</sequence>
<dbReference type="RefSeq" id="WP_035175699.1">
    <property type="nucleotide sequence ID" value="NZ_CP020867.1"/>
</dbReference>
<keyword evidence="1" id="KW-0472">Membrane</keyword>
<evidence type="ECO:0000313" key="2">
    <source>
        <dbReference type="EMBL" id="ARJ56833.1"/>
    </source>
</evidence>
<accession>A0A1W6BXK4</accession>
<evidence type="ECO:0000256" key="1">
    <source>
        <dbReference type="SAM" id="Phobius"/>
    </source>
</evidence>
<proteinExistence type="predicted"/>
<dbReference type="Proteomes" id="UP000192902">
    <property type="component" value="Chromosome"/>
</dbReference>
<keyword evidence="1" id="KW-1133">Transmembrane helix</keyword>
<dbReference type="AlphaFoldDB" id="A0A1W6BXK4"/>
<organism evidence="2 3">
    <name type="scientific">Campylobacter cuniculorum DSM 23162 = LMG 24588</name>
    <dbReference type="NCBI Taxonomy" id="1121267"/>
    <lineage>
        <taxon>Bacteria</taxon>
        <taxon>Pseudomonadati</taxon>
        <taxon>Campylobacterota</taxon>
        <taxon>Epsilonproteobacteria</taxon>
        <taxon>Campylobacterales</taxon>
        <taxon>Campylobacteraceae</taxon>
        <taxon>Campylobacter</taxon>
    </lineage>
</organism>
<dbReference type="EMBL" id="CP020867">
    <property type="protein sequence ID" value="ARJ56833.1"/>
    <property type="molecule type" value="Genomic_DNA"/>
</dbReference>
<gene>
    <name evidence="2" type="ORF">CCUN_1240</name>
</gene>
<protein>
    <submittedName>
        <fullName evidence="2">Uncharacterized protein</fullName>
    </submittedName>
</protein>
<feature type="transmembrane region" description="Helical" evidence="1">
    <location>
        <begin position="12"/>
        <end position="36"/>
    </location>
</feature>
<feature type="transmembrane region" description="Helical" evidence="1">
    <location>
        <begin position="130"/>
        <end position="148"/>
    </location>
</feature>
<dbReference type="eggNOG" id="ENOG5032JGI">
    <property type="taxonomic scope" value="Bacteria"/>
</dbReference>
<keyword evidence="1" id="KW-0812">Transmembrane</keyword>
<evidence type="ECO:0000313" key="3">
    <source>
        <dbReference type="Proteomes" id="UP000192902"/>
    </source>
</evidence>
<dbReference type="STRING" id="1121267.CCUN_1240"/>
<dbReference type="KEGG" id="ccun:CCUN_1240"/>
<feature type="transmembrane region" description="Helical" evidence="1">
    <location>
        <begin position="48"/>
        <end position="71"/>
    </location>
</feature>
<reference evidence="2 3" key="1">
    <citation type="submission" date="2017-04" db="EMBL/GenBank/DDBJ databases">
        <title>Complete genome sequence of the Campylobacter cuniculorum type strain LMG24588.</title>
        <authorList>
            <person name="Miller W.G."/>
            <person name="Yee E."/>
            <person name="Revez J."/>
            <person name="Bono J.L."/>
            <person name="Rossi M."/>
        </authorList>
    </citation>
    <scope>NUCLEOTIDE SEQUENCE [LARGE SCALE GENOMIC DNA]</scope>
    <source>
        <strain evidence="2 3">LMG 24588</strain>
    </source>
</reference>
<feature type="transmembrane region" description="Helical" evidence="1">
    <location>
        <begin position="160"/>
        <end position="182"/>
    </location>
</feature>